<protein>
    <recommendedName>
        <fullName evidence="12">Peroxidase</fullName>
        <ecNumber evidence="12">1.11.1.-</ecNumber>
    </recommendedName>
</protein>
<evidence type="ECO:0000256" key="13">
    <source>
        <dbReference type="SAM" id="MobiDB-lite"/>
    </source>
</evidence>
<feature type="disulfide bond" evidence="11">
    <location>
        <begin position="121"/>
        <end position="202"/>
    </location>
</feature>
<evidence type="ECO:0000259" key="14">
    <source>
        <dbReference type="PROSITE" id="PS50873"/>
    </source>
</evidence>
<dbReference type="PRINTS" id="PR00458">
    <property type="entry name" value="PEROXIDASE"/>
</dbReference>
<feature type="binding site" evidence="9">
    <location>
        <position position="282"/>
    </location>
    <ligand>
        <name>Ca(2+)</name>
        <dbReference type="ChEBI" id="CHEBI:29108"/>
        <label>2</label>
    </ligand>
</feature>
<feature type="binding site" evidence="9">
    <location>
        <position position="275"/>
    </location>
    <ligand>
        <name>Ca(2+)</name>
        <dbReference type="ChEBI" id="CHEBI:29108"/>
        <label>2</label>
    </ligand>
</feature>
<feature type="domain" description="Plant heme peroxidase family profile" evidence="14">
    <location>
        <begin position="147"/>
        <end position="359"/>
    </location>
</feature>
<dbReference type="PRINTS" id="PR00462">
    <property type="entry name" value="LIGNINASE"/>
</dbReference>
<feature type="binding site" evidence="9">
    <location>
        <position position="151"/>
    </location>
    <ligand>
        <name>Ca(2+)</name>
        <dbReference type="ChEBI" id="CHEBI:29108"/>
        <label>1</label>
    </ligand>
</feature>
<feature type="compositionally biased region" description="Polar residues" evidence="13">
    <location>
        <begin position="500"/>
        <end position="510"/>
    </location>
</feature>
<keyword evidence="16" id="KW-1185">Reference proteome</keyword>
<comment type="similarity">
    <text evidence="1 12">Belongs to the peroxidase family. Ligninase subfamily.</text>
</comment>
<reference evidence="15" key="1">
    <citation type="journal article" date="2020" name="Stud. Mycol.">
        <title>101 Dothideomycetes genomes: a test case for predicting lifestyles and emergence of pathogens.</title>
        <authorList>
            <person name="Haridas S."/>
            <person name="Albert R."/>
            <person name="Binder M."/>
            <person name="Bloem J."/>
            <person name="Labutti K."/>
            <person name="Salamov A."/>
            <person name="Andreopoulos B."/>
            <person name="Baker S."/>
            <person name="Barry K."/>
            <person name="Bills G."/>
            <person name="Bluhm B."/>
            <person name="Cannon C."/>
            <person name="Castanera R."/>
            <person name="Culley D."/>
            <person name="Daum C."/>
            <person name="Ezra D."/>
            <person name="Gonzalez J."/>
            <person name="Henrissat B."/>
            <person name="Kuo A."/>
            <person name="Liang C."/>
            <person name="Lipzen A."/>
            <person name="Lutzoni F."/>
            <person name="Magnuson J."/>
            <person name="Mondo S."/>
            <person name="Nolan M."/>
            <person name="Ohm R."/>
            <person name="Pangilinan J."/>
            <person name="Park H.-J."/>
            <person name="Ramirez L."/>
            <person name="Alfaro M."/>
            <person name="Sun H."/>
            <person name="Tritt A."/>
            <person name="Yoshinaga Y."/>
            <person name="Zwiers L.-H."/>
            <person name="Turgeon B."/>
            <person name="Goodwin S."/>
            <person name="Spatafora J."/>
            <person name="Crous P."/>
            <person name="Grigoriev I."/>
        </authorList>
    </citation>
    <scope>NUCLEOTIDE SEQUENCE</scope>
    <source>
        <strain evidence="15">CBS 115976</strain>
    </source>
</reference>
<dbReference type="InterPro" id="IPR002016">
    <property type="entry name" value="Haem_peroxidase"/>
</dbReference>
<keyword evidence="11" id="KW-1015">Disulfide bond</keyword>
<feature type="binding site" evidence="9">
    <location>
        <position position="258"/>
    </location>
    <ligand>
        <name>Ca(2+)</name>
        <dbReference type="ChEBI" id="CHEBI:29108"/>
        <label>2</label>
    </ligand>
</feature>
<keyword evidence="4 9" id="KW-0479">Metal-binding</keyword>
<dbReference type="Proteomes" id="UP000799302">
    <property type="component" value="Unassembled WGS sequence"/>
</dbReference>
<dbReference type="EC" id="1.11.1.-" evidence="12"/>
<accession>A0A6A6UNT9</accession>
<feature type="binding site" evidence="9">
    <location>
        <position position="135"/>
    </location>
    <ligand>
        <name>Ca(2+)</name>
        <dbReference type="ChEBI" id="CHEBI:29108"/>
        <label>1</label>
    </ligand>
</feature>
<dbReference type="GO" id="GO:0034599">
    <property type="term" value="P:cellular response to oxidative stress"/>
    <property type="evidence" value="ECO:0007669"/>
    <property type="project" value="InterPro"/>
</dbReference>
<dbReference type="PANTHER" id="PTHR31356:SF66">
    <property type="entry name" value="CATALASE-PEROXIDASE"/>
    <property type="match status" value="1"/>
</dbReference>
<keyword evidence="2 12" id="KW-0575">Peroxidase</keyword>
<evidence type="ECO:0000256" key="7">
    <source>
        <dbReference type="ARBA" id="ARBA00023180"/>
    </source>
</evidence>
<dbReference type="PROSITE" id="PS00436">
    <property type="entry name" value="PEROXIDASE_2"/>
    <property type="match status" value="1"/>
</dbReference>
<evidence type="ECO:0000256" key="6">
    <source>
        <dbReference type="ARBA" id="ARBA00023004"/>
    </source>
</evidence>
<keyword evidence="7" id="KW-0325">Glycoprotein</keyword>
<dbReference type="Gene3D" id="1.10.520.10">
    <property type="match status" value="1"/>
</dbReference>
<dbReference type="OrthoDB" id="2113341at2759"/>
<gene>
    <name evidence="15" type="ORF">BT63DRAFT_147138</name>
</gene>
<evidence type="ECO:0000256" key="3">
    <source>
        <dbReference type="ARBA" id="ARBA00022617"/>
    </source>
</evidence>
<feature type="chain" id="PRO_5025711905" description="Peroxidase" evidence="12">
    <location>
        <begin position="22"/>
        <end position="548"/>
    </location>
</feature>
<feature type="signal peptide" evidence="12">
    <location>
        <begin position="1"/>
        <end position="21"/>
    </location>
</feature>
<keyword evidence="6 9" id="KW-0408">Iron</keyword>
<organism evidence="15 16">
    <name type="scientific">Microthyrium microscopicum</name>
    <dbReference type="NCBI Taxonomy" id="703497"/>
    <lineage>
        <taxon>Eukaryota</taxon>
        <taxon>Fungi</taxon>
        <taxon>Dikarya</taxon>
        <taxon>Ascomycota</taxon>
        <taxon>Pezizomycotina</taxon>
        <taxon>Dothideomycetes</taxon>
        <taxon>Dothideomycetes incertae sedis</taxon>
        <taxon>Microthyriales</taxon>
        <taxon>Microthyriaceae</taxon>
        <taxon>Microthyrium</taxon>
    </lineage>
</organism>
<evidence type="ECO:0000256" key="4">
    <source>
        <dbReference type="ARBA" id="ARBA00022723"/>
    </source>
</evidence>
<keyword evidence="12" id="KW-0732">Signal</keyword>
<dbReference type="FunFam" id="1.10.520.10:FF:000021">
    <property type="entry name" value="Peroxidase"/>
    <property type="match status" value="1"/>
</dbReference>
<dbReference type="Pfam" id="PF00141">
    <property type="entry name" value="peroxidase"/>
    <property type="match status" value="1"/>
</dbReference>
<evidence type="ECO:0000256" key="9">
    <source>
        <dbReference type="PIRSR" id="PIRSR601621-2"/>
    </source>
</evidence>
<dbReference type="GO" id="GO:0042744">
    <property type="term" value="P:hydrogen peroxide catabolic process"/>
    <property type="evidence" value="ECO:0007669"/>
    <property type="project" value="TreeGrafter"/>
</dbReference>
<evidence type="ECO:0000256" key="10">
    <source>
        <dbReference type="PIRSR" id="PIRSR601621-3"/>
    </source>
</evidence>
<feature type="binding site" evidence="9">
    <location>
        <position position="149"/>
    </location>
    <ligand>
        <name>Ca(2+)</name>
        <dbReference type="ChEBI" id="CHEBI:29108"/>
        <label>1</label>
    </ligand>
</feature>
<dbReference type="GO" id="GO:0020037">
    <property type="term" value="F:heme binding"/>
    <property type="evidence" value="ECO:0007669"/>
    <property type="project" value="UniProtKB-UniRule"/>
</dbReference>
<dbReference type="Gene3D" id="1.10.420.10">
    <property type="entry name" value="Peroxidase, domain 2"/>
    <property type="match status" value="1"/>
</dbReference>
<feature type="region of interest" description="Disordered" evidence="13">
    <location>
        <begin position="404"/>
        <end position="548"/>
    </location>
</feature>
<evidence type="ECO:0000256" key="2">
    <source>
        <dbReference type="ARBA" id="ARBA00022559"/>
    </source>
</evidence>
<evidence type="ECO:0000256" key="11">
    <source>
        <dbReference type="PIRSR" id="PIRSR601621-4"/>
    </source>
</evidence>
<feature type="site" description="Transition state stabilizer" evidence="10">
    <location>
        <position position="130"/>
    </location>
</feature>
<dbReference type="AlphaFoldDB" id="A0A6A6UNT9"/>
<evidence type="ECO:0000256" key="12">
    <source>
        <dbReference type="RuleBase" id="RU363051"/>
    </source>
</evidence>
<comment type="cofactor">
    <cofactor evidence="9">
        <name>heme b</name>
        <dbReference type="ChEBI" id="CHEBI:60344"/>
    </cofactor>
    <text evidence="9">Binds 1 heme b (iron(II)-protoporphyrin IX) group per subunit.</text>
</comment>
<feature type="active site" description="Proton acceptor" evidence="8">
    <location>
        <position position="134"/>
    </location>
</feature>
<dbReference type="GO" id="GO:0004601">
    <property type="term" value="F:peroxidase activity"/>
    <property type="evidence" value="ECO:0007669"/>
    <property type="project" value="UniProtKB-KW"/>
</dbReference>
<evidence type="ECO:0000313" key="15">
    <source>
        <dbReference type="EMBL" id="KAF2673131.1"/>
    </source>
</evidence>
<keyword evidence="5 12" id="KW-0560">Oxidoreductase</keyword>
<keyword evidence="9 12" id="KW-0106">Calcium</keyword>
<name>A0A6A6UNT9_9PEZI</name>
<comment type="cofactor">
    <cofactor evidence="9 12">
        <name>Ca(2+)</name>
        <dbReference type="ChEBI" id="CHEBI:29108"/>
    </cofactor>
    <text evidence="9 12">Binds 2 calcium ions per subunit.</text>
</comment>
<proteinExistence type="inferred from homology"/>
<feature type="compositionally biased region" description="Pro residues" evidence="13">
    <location>
        <begin position="418"/>
        <end position="444"/>
    </location>
</feature>
<keyword evidence="3 9" id="KW-0349">Heme</keyword>
<dbReference type="InterPro" id="IPR001621">
    <property type="entry name" value="Ligninase"/>
</dbReference>
<feature type="binding site" evidence="9">
    <location>
        <position position="147"/>
    </location>
    <ligand>
        <name>Ca(2+)</name>
        <dbReference type="ChEBI" id="CHEBI:29108"/>
        <label>1</label>
    </ligand>
</feature>
<feature type="binding site" description="axial binding residue" evidence="9">
    <location>
        <position position="257"/>
    </location>
    <ligand>
        <name>heme b</name>
        <dbReference type="ChEBI" id="CHEBI:60344"/>
    </ligand>
    <ligandPart>
        <name>Fe</name>
        <dbReference type="ChEBI" id="CHEBI:18248"/>
    </ligandPart>
</feature>
<dbReference type="EMBL" id="MU004231">
    <property type="protein sequence ID" value="KAF2673131.1"/>
    <property type="molecule type" value="Genomic_DNA"/>
</dbReference>
<evidence type="ECO:0000313" key="16">
    <source>
        <dbReference type="Proteomes" id="UP000799302"/>
    </source>
</evidence>
<dbReference type="InterPro" id="IPR010255">
    <property type="entry name" value="Haem_peroxidase_sf"/>
</dbReference>
<dbReference type="InterPro" id="IPR019794">
    <property type="entry name" value="Peroxidases_AS"/>
</dbReference>
<dbReference type="SUPFAM" id="SSF48113">
    <property type="entry name" value="Heme-dependent peroxidases"/>
    <property type="match status" value="1"/>
</dbReference>
<dbReference type="GO" id="GO:0046872">
    <property type="term" value="F:metal ion binding"/>
    <property type="evidence" value="ECO:0007669"/>
    <property type="project" value="UniProtKB-UniRule"/>
</dbReference>
<evidence type="ECO:0000256" key="8">
    <source>
        <dbReference type="PIRSR" id="PIRSR601621-1"/>
    </source>
</evidence>
<dbReference type="PROSITE" id="PS50873">
    <property type="entry name" value="PEROXIDASE_4"/>
    <property type="match status" value="1"/>
</dbReference>
<sequence>MKTDSILFRIALFTLLGSTSAFPGWAKQLEEIKRRDTGGAVDSAQDSTELLGDLVSPGPQTDVGKAVADILSGKGEGQGEDGGYRAPGPLGSDACKQDSCCVYKYAADEMKAAFRGPSGRCNALARRAVRLGFHDAGTWKKGLTSGGADGSMILTDEVSRPINAGLEEVIDTMRQWYNKYSPYGAGAADLIQLGATTATVVCPLGPRIRTFIGRQDNAKLPPDGLLPDVNAPADQLIQLFMDKTIMPNGLTALVGAHTTSQQRFFDPKRALDPQDLSPGVWDVLFYPQTLNPRAPKRVLKFPADVKFSTHPRMAEEWKEFADPKTGQEHWNSDFAREYVRLSMLGVNNINNMSECTKVLPPRSGGFNPPDLNQVNQWLQGGFNNYGSAFGSLLDQGQSAENATLSQNGINPADATNKAPPPPGSPFSKPPPAPARPSVPVPTAKPSPTRMPKRGGGQDPGFLQPSQASSVLQSGQPSLLSSSALGAPSQSGQPPLPSSSILASQSGQPLTQPIEPNPTQPESMVEDEGAEEGDNRVGSSRYLWKTEIL</sequence>
<evidence type="ECO:0000256" key="1">
    <source>
        <dbReference type="ARBA" id="ARBA00006089"/>
    </source>
</evidence>
<dbReference type="InterPro" id="IPR044831">
    <property type="entry name" value="Ccp1-like"/>
</dbReference>
<feature type="disulfide bond" evidence="11">
    <location>
        <begin position="100"/>
        <end position="355"/>
    </location>
</feature>
<dbReference type="GO" id="GO:0000302">
    <property type="term" value="P:response to reactive oxygen species"/>
    <property type="evidence" value="ECO:0007669"/>
    <property type="project" value="TreeGrafter"/>
</dbReference>
<dbReference type="PANTHER" id="PTHR31356">
    <property type="entry name" value="THYLAKOID LUMENAL 29 KDA PROTEIN, CHLOROPLASTIC-RELATED"/>
    <property type="match status" value="1"/>
</dbReference>
<evidence type="ECO:0000256" key="5">
    <source>
        <dbReference type="ARBA" id="ARBA00023002"/>
    </source>
</evidence>
<feature type="compositionally biased region" description="Low complexity" evidence="13">
    <location>
        <begin position="468"/>
        <end position="492"/>
    </location>
</feature>